<reference evidence="1" key="2">
    <citation type="journal article" date="2015" name="Data Brief">
        <title>Shoot transcriptome of the giant reed, Arundo donax.</title>
        <authorList>
            <person name="Barrero R.A."/>
            <person name="Guerrero F.D."/>
            <person name="Moolhuijzen P."/>
            <person name="Goolsby J.A."/>
            <person name="Tidwell J."/>
            <person name="Bellgard S.E."/>
            <person name="Bellgard M.I."/>
        </authorList>
    </citation>
    <scope>NUCLEOTIDE SEQUENCE</scope>
    <source>
        <tissue evidence="1">Shoot tissue taken approximately 20 cm above the soil surface</tissue>
    </source>
</reference>
<name>A0A0A9AG65_ARUDO</name>
<organism evidence="1">
    <name type="scientific">Arundo donax</name>
    <name type="common">Giant reed</name>
    <name type="synonym">Donax arundinaceus</name>
    <dbReference type="NCBI Taxonomy" id="35708"/>
    <lineage>
        <taxon>Eukaryota</taxon>
        <taxon>Viridiplantae</taxon>
        <taxon>Streptophyta</taxon>
        <taxon>Embryophyta</taxon>
        <taxon>Tracheophyta</taxon>
        <taxon>Spermatophyta</taxon>
        <taxon>Magnoliopsida</taxon>
        <taxon>Liliopsida</taxon>
        <taxon>Poales</taxon>
        <taxon>Poaceae</taxon>
        <taxon>PACMAD clade</taxon>
        <taxon>Arundinoideae</taxon>
        <taxon>Arundineae</taxon>
        <taxon>Arundo</taxon>
    </lineage>
</organism>
<sequence>MGCPSNTALLNVATAASTSSSEENVTKPYPLDFEVPGTRETVALRICPFSEKKFLRTFVVTVFARLPT</sequence>
<reference evidence="1" key="1">
    <citation type="submission" date="2014-09" db="EMBL/GenBank/DDBJ databases">
        <authorList>
            <person name="Magalhaes I.L.F."/>
            <person name="Oliveira U."/>
            <person name="Santos F.R."/>
            <person name="Vidigal T.H.D.A."/>
            <person name="Brescovit A.D."/>
            <person name="Santos A.J."/>
        </authorList>
    </citation>
    <scope>NUCLEOTIDE SEQUENCE</scope>
    <source>
        <tissue evidence="1">Shoot tissue taken approximately 20 cm above the soil surface</tissue>
    </source>
</reference>
<accession>A0A0A9AG65</accession>
<protein>
    <submittedName>
        <fullName evidence="1">Uncharacterized protein</fullName>
    </submittedName>
</protein>
<dbReference type="AlphaFoldDB" id="A0A0A9AG65"/>
<proteinExistence type="predicted"/>
<evidence type="ECO:0000313" key="1">
    <source>
        <dbReference type="EMBL" id="JAD47950.1"/>
    </source>
</evidence>
<dbReference type="EMBL" id="GBRH01249945">
    <property type="protein sequence ID" value="JAD47950.1"/>
    <property type="molecule type" value="Transcribed_RNA"/>
</dbReference>